<dbReference type="PROSITE" id="PS50234">
    <property type="entry name" value="VWFA"/>
    <property type="match status" value="1"/>
</dbReference>
<feature type="chain" id="PRO_5045815048" description="VWFA domain-containing protein" evidence="2">
    <location>
        <begin position="21"/>
        <end position="561"/>
    </location>
</feature>
<dbReference type="PANTHER" id="PTHR10166:SF37">
    <property type="entry name" value="STOLID, ISOFORM H"/>
    <property type="match status" value="1"/>
</dbReference>
<comment type="caution">
    <text evidence="4">The sequence shown here is derived from an EMBL/GenBank/DDBJ whole genome shotgun (WGS) entry which is preliminary data.</text>
</comment>
<feature type="compositionally biased region" description="Low complexity" evidence="1">
    <location>
        <begin position="57"/>
        <end position="66"/>
    </location>
</feature>
<proteinExistence type="predicted"/>
<evidence type="ECO:0000256" key="1">
    <source>
        <dbReference type="SAM" id="MobiDB-lite"/>
    </source>
</evidence>
<dbReference type="Gene3D" id="3.40.50.410">
    <property type="entry name" value="von Willebrand factor, type A domain"/>
    <property type="match status" value="1"/>
</dbReference>
<keyword evidence="2" id="KW-0732">Signal</keyword>
<dbReference type="CDD" id="cd01465">
    <property type="entry name" value="vWA_subgroup"/>
    <property type="match status" value="1"/>
</dbReference>
<name>A0ABX3P1N3_9BACT</name>
<dbReference type="InterPro" id="IPR051173">
    <property type="entry name" value="Ca_channel_alpha-2/delta"/>
</dbReference>
<organism evidence="4 5">
    <name type="scientific">Niastella koreensis</name>
    <dbReference type="NCBI Taxonomy" id="354356"/>
    <lineage>
        <taxon>Bacteria</taxon>
        <taxon>Pseudomonadati</taxon>
        <taxon>Bacteroidota</taxon>
        <taxon>Chitinophagia</taxon>
        <taxon>Chitinophagales</taxon>
        <taxon>Chitinophagaceae</taxon>
        <taxon>Niastella</taxon>
    </lineage>
</organism>
<evidence type="ECO:0000313" key="5">
    <source>
        <dbReference type="Proteomes" id="UP000192277"/>
    </source>
</evidence>
<sequence length="561" mass="61238">MKFLLQMLAALLLWIFIACNERGAQSGKSADTESKADMSVVRPEPAEDELVPPPPAATTAPQAPATIESPQPRIADDKDEVEKPAEFNTEDYDHIVENKFLTARQNPLSTFSIDVDEAAYSNVRRYINNGSMPPAGAVRIEEMINYFDYSYPQPQSDVPFSVNTELSECPWSPQHRLVHIGLQGQEIQVQNLPNANIVFLIDVSGSMDEPNKLPLVKSSIKLLTDQLRPDDKVAIVVYAGNAGLVLPATSGSNKTAIKEAIDQLEAGGSTAGGAGIQLAYKVARENFIKGGNNRIILATDGDFNVGASSDDELVSMIEKERQSGIFLSVLGYGMGNYKDNKMQQLADKGNGNHSYIDNINEARKVLVTEFGSTLFTIAKDVKIQIEFNPAKVQAYRLIGYENRVMAAEDFNNDKKDAGELGSGHTVTALYEVIPVGVKSEFIGKVDDLKYQPVKTMTAVAGGDEIMTIKLRYKKPDGDVSKLIVHPVMDAHLALDKTSDNFRFSAAVASFGMLLRNSEFKQNASYQQVIDLAKGAKGEDENGYRQEFIGLVKAAGSLTAKK</sequence>
<feature type="signal peptide" evidence="2">
    <location>
        <begin position="1"/>
        <end position="20"/>
    </location>
</feature>
<dbReference type="InterPro" id="IPR022156">
    <property type="entry name" value="Uncharacterised_YfbK_N"/>
</dbReference>
<evidence type="ECO:0000259" key="3">
    <source>
        <dbReference type="PROSITE" id="PS50234"/>
    </source>
</evidence>
<dbReference type="PANTHER" id="PTHR10166">
    <property type="entry name" value="VOLTAGE-DEPENDENT CALCIUM CHANNEL SUBUNIT ALPHA-2/DELTA-RELATED"/>
    <property type="match status" value="1"/>
</dbReference>
<dbReference type="SUPFAM" id="SSF53300">
    <property type="entry name" value="vWA-like"/>
    <property type="match status" value="1"/>
</dbReference>
<feature type="region of interest" description="Disordered" evidence="1">
    <location>
        <begin position="25"/>
        <end position="78"/>
    </location>
</feature>
<protein>
    <recommendedName>
        <fullName evidence="3">VWFA domain-containing protein</fullName>
    </recommendedName>
</protein>
<dbReference type="Pfam" id="PF12034">
    <property type="entry name" value="YfbK_C"/>
    <property type="match status" value="1"/>
</dbReference>
<dbReference type="InterPro" id="IPR021908">
    <property type="entry name" value="YfbK_C"/>
</dbReference>
<dbReference type="PROSITE" id="PS51257">
    <property type="entry name" value="PROKAR_LIPOPROTEIN"/>
    <property type="match status" value="1"/>
</dbReference>
<dbReference type="Proteomes" id="UP000192277">
    <property type="component" value="Unassembled WGS sequence"/>
</dbReference>
<reference evidence="4 5" key="1">
    <citation type="submission" date="2016-04" db="EMBL/GenBank/DDBJ databases">
        <authorList>
            <person name="Chen L."/>
            <person name="Zhuang W."/>
            <person name="Wang G."/>
        </authorList>
    </citation>
    <scope>NUCLEOTIDE SEQUENCE [LARGE SCALE GENOMIC DNA]</scope>
    <source>
        <strain evidence="5">GR20</strain>
    </source>
</reference>
<feature type="domain" description="VWFA" evidence="3">
    <location>
        <begin position="196"/>
        <end position="374"/>
    </location>
</feature>
<dbReference type="EMBL" id="LWBO01000003">
    <property type="protein sequence ID" value="OQP53143.1"/>
    <property type="molecule type" value="Genomic_DNA"/>
</dbReference>
<accession>A0ABX3P1N3</accession>
<evidence type="ECO:0000256" key="2">
    <source>
        <dbReference type="SAM" id="SignalP"/>
    </source>
</evidence>
<dbReference type="InterPro" id="IPR036465">
    <property type="entry name" value="vWFA_dom_sf"/>
</dbReference>
<evidence type="ECO:0000313" key="4">
    <source>
        <dbReference type="EMBL" id="OQP53143.1"/>
    </source>
</evidence>
<gene>
    <name evidence="4" type="ORF">A4D02_22355</name>
</gene>
<dbReference type="Pfam" id="PF00092">
    <property type="entry name" value="VWA"/>
    <property type="match status" value="1"/>
</dbReference>
<dbReference type="SMART" id="SM00327">
    <property type="entry name" value="VWA"/>
    <property type="match status" value="1"/>
</dbReference>
<dbReference type="Pfam" id="PF12450">
    <property type="entry name" value="vWF_A"/>
    <property type="match status" value="1"/>
</dbReference>
<keyword evidence="5" id="KW-1185">Reference proteome</keyword>
<dbReference type="InterPro" id="IPR002035">
    <property type="entry name" value="VWF_A"/>
</dbReference>
<dbReference type="RefSeq" id="WP_014218321.1">
    <property type="nucleotide sequence ID" value="NZ_LWBO01000003.1"/>
</dbReference>